<accession>D5P449</accession>
<reference evidence="1 2" key="1">
    <citation type="submission" date="2010-04" db="EMBL/GenBank/DDBJ databases">
        <authorList>
            <person name="Muzny D."/>
            <person name="Qin X."/>
            <person name="Deng J."/>
            <person name="Jiang H."/>
            <person name="Liu Y."/>
            <person name="Qu J."/>
            <person name="Song X.-Z."/>
            <person name="Zhang L."/>
            <person name="Thornton R."/>
            <person name="Coyle M."/>
            <person name="Francisco L."/>
            <person name="Jackson L."/>
            <person name="Javaid M."/>
            <person name="Korchina V."/>
            <person name="Kovar C."/>
            <person name="Mata R."/>
            <person name="Mathew T."/>
            <person name="Ngo R."/>
            <person name="Nguyen L."/>
            <person name="Nguyen N."/>
            <person name="Okwuonu G."/>
            <person name="Ongeri F."/>
            <person name="Pham C."/>
            <person name="Simmons D."/>
            <person name="Wilczek-Boney K."/>
            <person name="Hale W."/>
            <person name="Jakkamsetti A."/>
            <person name="Pham P."/>
            <person name="Ruth R."/>
            <person name="San Lucas F."/>
            <person name="Warren J."/>
            <person name="Zhang J."/>
            <person name="Zhao Z."/>
            <person name="Zhou C."/>
            <person name="Zhu D."/>
            <person name="Lee S."/>
            <person name="Bess C."/>
            <person name="Blankenburg K."/>
            <person name="Forbes L."/>
            <person name="Fu Q."/>
            <person name="Gubbala S."/>
            <person name="Hirani K."/>
            <person name="Jayaseelan J.C."/>
            <person name="Lara F."/>
            <person name="Munidasa M."/>
            <person name="Palculict T."/>
            <person name="Patil S."/>
            <person name="Pu L.-L."/>
            <person name="Saada N."/>
            <person name="Tang L."/>
            <person name="Weissenberger G."/>
            <person name="Zhu Y."/>
            <person name="Hemphill L."/>
            <person name="Shang Y."/>
            <person name="Youmans B."/>
            <person name="Ayvaz T."/>
            <person name="Ross M."/>
            <person name="Santibanez J."/>
            <person name="Aqrawi P."/>
            <person name="Gross S."/>
            <person name="Joshi V."/>
            <person name="Fowler G."/>
            <person name="Nazareth L."/>
            <person name="Reid J."/>
            <person name="Worley K."/>
            <person name="Petrosino J."/>
            <person name="Highlander S."/>
            <person name="Gibbs R."/>
        </authorList>
    </citation>
    <scope>NUCLEOTIDE SEQUENCE [LARGE SCALE GENOMIC DNA]</scope>
    <source>
        <strain evidence="1 2">ATCC BAA-614</strain>
    </source>
</reference>
<keyword evidence="2" id="KW-1185">Reference proteome</keyword>
<gene>
    <name evidence="1" type="ORF">HMPREF0591_0943</name>
</gene>
<sequence>MVALAGRARSATRRRIVQFTNEKVFIAESVNSPVATRVGRYDLAGRWPISPRWAIGSQRPNLVAFALASTPCRRPRSPVMSRR</sequence>
<dbReference type="EMBL" id="ADNV01000082">
    <property type="protein sequence ID" value="EFG79238.1"/>
    <property type="molecule type" value="Genomic_DNA"/>
</dbReference>
<evidence type="ECO:0000313" key="2">
    <source>
        <dbReference type="Proteomes" id="UP000003653"/>
    </source>
</evidence>
<name>D5P449_9MYCO</name>
<protein>
    <submittedName>
        <fullName evidence="1">Uncharacterized protein</fullName>
    </submittedName>
</protein>
<organism evidence="1 2">
    <name type="scientific">Mycobacterium parascrofulaceum ATCC BAA-614</name>
    <dbReference type="NCBI Taxonomy" id="525368"/>
    <lineage>
        <taxon>Bacteria</taxon>
        <taxon>Bacillati</taxon>
        <taxon>Actinomycetota</taxon>
        <taxon>Actinomycetes</taxon>
        <taxon>Mycobacteriales</taxon>
        <taxon>Mycobacteriaceae</taxon>
        <taxon>Mycobacterium</taxon>
        <taxon>Mycobacterium simiae complex</taxon>
    </lineage>
</organism>
<evidence type="ECO:0000313" key="1">
    <source>
        <dbReference type="EMBL" id="EFG79238.1"/>
    </source>
</evidence>
<proteinExistence type="predicted"/>
<dbReference type="HOGENOM" id="CLU_2538966_0_0_11"/>
<comment type="caution">
    <text evidence="1">The sequence shown here is derived from an EMBL/GenBank/DDBJ whole genome shotgun (WGS) entry which is preliminary data.</text>
</comment>
<dbReference type="Proteomes" id="UP000003653">
    <property type="component" value="Unassembled WGS sequence"/>
</dbReference>
<dbReference type="AlphaFoldDB" id="D5P449"/>